<dbReference type="KEGG" id="bmei:Spa11_35830"/>
<evidence type="ECO:0000259" key="3">
    <source>
        <dbReference type="PROSITE" id="PS50914"/>
    </source>
</evidence>
<sequence precursor="true">MRQWIVAAAGAALLWPASAGAASPAAEQMASQVAQTLRESGQLKNYRVGVKFEDGVAWLMGSVTSAEQSAIAEQLASEVEGISHVVNKLEIAEPEAPATPKADEPLKLASLHQGEPESLEAPLPPNPQPMPSAKAPSRGMPLAMGRTAGMPQQGMPQPGMPHPGMQQGVQPAQYGAAYAGGGAPQGYSTAGARGVSYDSANMPNYAWPSYAAHPNYAAVSYPQQYSPAAWPYIGPFHPYPQVPLGWRKVTLEWDDGWWFLDFSHQESH</sequence>
<keyword evidence="2" id="KW-0732">Signal</keyword>
<dbReference type="PANTHER" id="PTHR34606">
    <property type="entry name" value="BON DOMAIN-CONTAINING PROTEIN"/>
    <property type="match status" value="1"/>
</dbReference>
<dbReference type="Gene3D" id="3.30.1340.30">
    <property type="match status" value="1"/>
</dbReference>
<evidence type="ECO:0000256" key="1">
    <source>
        <dbReference type="SAM" id="MobiDB-lite"/>
    </source>
</evidence>
<evidence type="ECO:0000313" key="4">
    <source>
        <dbReference type="EMBL" id="QDV75367.1"/>
    </source>
</evidence>
<gene>
    <name evidence="4" type="ORF">Spa11_35830</name>
</gene>
<dbReference type="Pfam" id="PF04972">
    <property type="entry name" value="BON"/>
    <property type="match status" value="1"/>
</dbReference>
<dbReference type="InterPro" id="IPR051686">
    <property type="entry name" value="Lipoprotein_DolP"/>
</dbReference>
<organism evidence="4 5">
    <name type="scientific">Botrimarina mediterranea</name>
    <dbReference type="NCBI Taxonomy" id="2528022"/>
    <lineage>
        <taxon>Bacteria</taxon>
        <taxon>Pseudomonadati</taxon>
        <taxon>Planctomycetota</taxon>
        <taxon>Planctomycetia</taxon>
        <taxon>Pirellulales</taxon>
        <taxon>Lacipirellulaceae</taxon>
        <taxon>Botrimarina</taxon>
    </lineage>
</organism>
<dbReference type="AlphaFoldDB" id="A0A518KC31"/>
<feature type="domain" description="BON" evidence="3">
    <location>
        <begin position="25"/>
        <end position="93"/>
    </location>
</feature>
<dbReference type="PROSITE" id="PS50914">
    <property type="entry name" value="BON"/>
    <property type="match status" value="1"/>
</dbReference>
<dbReference type="RefSeq" id="WP_197529484.1">
    <property type="nucleotide sequence ID" value="NZ_CP036349.1"/>
</dbReference>
<dbReference type="InterPro" id="IPR007055">
    <property type="entry name" value="BON_dom"/>
</dbReference>
<dbReference type="PANTHER" id="PTHR34606:SF15">
    <property type="entry name" value="BON DOMAIN-CONTAINING PROTEIN"/>
    <property type="match status" value="1"/>
</dbReference>
<dbReference type="Proteomes" id="UP000316426">
    <property type="component" value="Chromosome"/>
</dbReference>
<dbReference type="EMBL" id="CP036349">
    <property type="protein sequence ID" value="QDV75367.1"/>
    <property type="molecule type" value="Genomic_DNA"/>
</dbReference>
<evidence type="ECO:0000313" key="5">
    <source>
        <dbReference type="Proteomes" id="UP000316426"/>
    </source>
</evidence>
<keyword evidence="5" id="KW-1185">Reference proteome</keyword>
<feature type="signal peptide" evidence="2">
    <location>
        <begin position="1"/>
        <end position="21"/>
    </location>
</feature>
<accession>A0A518KC31</accession>
<feature type="region of interest" description="Disordered" evidence="1">
    <location>
        <begin position="116"/>
        <end position="139"/>
    </location>
</feature>
<protein>
    <submittedName>
        <fullName evidence="4">Periplasmic protein</fullName>
    </submittedName>
</protein>
<evidence type="ECO:0000256" key="2">
    <source>
        <dbReference type="SAM" id="SignalP"/>
    </source>
</evidence>
<name>A0A518KC31_9BACT</name>
<reference evidence="4 5" key="1">
    <citation type="submission" date="2019-02" db="EMBL/GenBank/DDBJ databases">
        <title>Deep-cultivation of Planctomycetes and their phenomic and genomic characterization uncovers novel biology.</title>
        <authorList>
            <person name="Wiegand S."/>
            <person name="Jogler M."/>
            <person name="Boedeker C."/>
            <person name="Pinto D."/>
            <person name="Vollmers J."/>
            <person name="Rivas-Marin E."/>
            <person name="Kohn T."/>
            <person name="Peeters S.H."/>
            <person name="Heuer A."/>
            <person name="Rast P."/>
            <person name="Oberbeckmann S."/>
            <person name="Bunk B."/>
            <person name="Jeske O."/>
            <person name="Meyerdierks A."/>
            <person name="Storesund J.E."/>
            <person name="Kallscheuer N."/>
            <person name="Luecker S."/>
            <person name="Lage O.M."/>
            <person name="Pohl T."/>
            <person name="Merkel B.J."/>
            <person name="Hornburger P."/>
            <person name="Mueller R.-W."/>
            <person name="Bruemmer F."/>
            <person name="Labrenz M."/>
            <person name="Spormann A.M."/>
            <person name="Op den Camp H."/>
            <person name="Overmann J."/>
            <person name="Amann R."/>
            <person name="Jetten M.S.M."/>
            <person name="Mascher T."/>
            <person name="Medema M.H."/>
            <person name="Devos D.P."/>
            <person name="Kaster A.-K."/>
            <person name="Ovreas L."/>
            <person name="Rohde M."/>
            <person name="Galperin M.Y."/>
            <person name="Jogler C."/>
        </authorList>
    </citation>
    <scope>NUCLEOTIDE SEQUENCE [LARGE SCALE GENOMIC DNA]</scope>
    <source>
        <strain evidence="4 5">Spa11</strain>
    </source>
</reference>
<feature type="chain" id="PRO_5022145622" evidence="2">
    <location>
        <begin position="22"/>
        <end position="268"/>
    </location>
</feature>
<proteinExistence type="predicted"/>